<keyword evidence="7" id="KW-0119">Carbohydrate metabolism</keyword>
<dbReference type="OrthoDB" id="422368at2759"/>
<keyword evidence="4" id="KW-0808">Transferase</keyword>
<comment type="caution">
    <text evidence="14">The sequence shown here is derived from an EMBL/GenBank/DDBJ whole genome shotgun (WGS) entry which is preliminary data.</text>
</comment>
<comment type="pathway">
    <text evidence="2">Protein modification; protein glycosylation.</text>
</comment>
<evidence type="ECO:0000256" key="8">
    <source>
        <dbReference type="ARBA" id="ARBA00025803"/>
    </source>
</evidence>
<dbReference type="Gene3D" id="3.40.50.11340">
    <property type="match status" value="1"/>
</dbReference>
<evidence type="ECO:0000256" key="2">
    <source>
        <dbReference type="ARBA" id="ARBA00004922"/>
    </source>
</evidence>
<dbReference type="GO" id="GO:0005783">
    <property type="term" value="C:endoplasmic reticulum"/>
    <property type="evidence" value="ECO:0007669"/>
    <property type="project" value="UniProtKB-SubCell"/>
</dbReference>
<evidence type="ECO:0000256" key="13">
    <source>
        <dbReference type="SAM" id="SignalP"/>
    </source>
</evidence>
<evidence type="ECO:0000256" key="6">
    <source>
        <dbReference type="ARBA" id="ARBA00023253"/>
    </source>
</evidence>
<evidence type="ECO:0000256" key="1">
    <source>
        <dbReference type="ARBA" id="ARBA00004240"/>
    </source>
</evidence>
<comment type="subcellular location">
    <subcellularLocation>
        <location evidence="1">Endoplasmic reticulum</location>
    </subcellularLocation>
</comment>
<keyword evidence="6" id="KW-0294">Fucose metabolism</keyword>
<organism evidence="14 15">
    <name type="scientific">Ladona fulva</name>
    <name type="common">Scarce chaser dragonfly</name>
    <name type="synonym">Libellula fulva</name>
    <dbReference type="NCBI Taxonomy" id="123851"/>
    <lineage>
        <taxon>Eukaryota</taxon>
        <taxon>Metazoa</taxon>
        <taxon>Ecdysozoa</taxon>
        <taxon>Arthropoda</taxon>
        <taxon>Hexapoda</taxon>
        <taxon>Insecta</taxon>
        <taxon>Pterygota</taxon>
        <taxon>Palaeoptera</taxon>
        <taxon>Odonata</taxon>
        <taxon>Epiprocta</taxon>
        <taxon>Anisoptera</taxon>
        <taxon>Libelluloidea</taxon>
        <taxon>Libellulidae</taxon>
        <taxon>Ladona</taxon>
    </lineage>
</organism>
<dbReference type="PANTHER" id="PTHR13398">
    <property type="entry name" value="GDP-FUCOSE PROTEIN O-FUCOSYLTRANSFERASE 2"/>
    <property type="match status" value="1"/>
</dbReference>
<keyword evidence="15" id="KW-1185">Reference proteome</keyword>
<comment type="similarity">
    <text evidence="8">Belongs to the glycosyltransferase 68 family.</text>
</comment>
<protein>
    <recommendedName>
        <fullName evidence="9">GDP-fucose protein O-fucosyltransferase 2</fullName>
        <ecNumber evidence="3">2.4.1.221</ecNumber>
    </recommendedName>
    <alternativeName>
        <fullName evidence="10">Peptide-O-fucosyltransferase 2</fullName>
    </alternativeName>
</protein>
<evidence type="ECO:0000256" key="9">
    <source>
        <dbReference type="ARBA" id="ARBA00026232"/>
    </source>
</evidence>
<evidence type="ECO:0000256" key="10">
    <source>
        <dbReference type="ARBA" id="ARBA00033083"/>
    </source>
</evidence>
<keyword evidence="5" id="KW-0256">Endoplasmic reticulum</keyword>
<dbReference type="GO" id="GO:0006004">
    <property type="term" value="P:fucose metabolic process"/>
    <property type="evidence" value="ECO:0007669"/>
    <property type="project" value="UniProtKB-KW"/>
</dbReference>
<evidence type="ECO:0000256" key="7">
    <source>
        <dbReference type="ARBA" id="ARBA00023277"/>
    </source>
</evidence>
<dbReference type="Pfam" id="PF10250">
    <property type="entry name" value="O-FucT"/>
    <property type="match status" value="1"/>
</dbReference>
<sequence>MFRTALFISLFTFLLCILCRECSHMITEKKNYCSRPNENEDTDCYSLSINERQFIPFFYQNFQDIPILRYFLYDVNPPEGFNLRRDVFMRVAVLIRKLRKYGNWTLVLPPWDNLYHWRSDDVGGQRSLPWALFFDLDSIKKFIPVIEFEDFIKDESNRIIDEVFFLQNYKDAWESNNWEDKMDIEACIGKLPYSTTILAE</sequence>
<keyword evidence="13" id="KW-0732">Signal</keyword>
<dbReference type="EMBL" id="KZ308468">
    <property type="protein sequence ID" value="KAG8230144.1"/>
    <property type="molecule type" value="Genomic_DNA"/>
</dbReference>
<gene>
    <name evidence="14" type="ORF">J437_LFUL010395</name>
</gene>
<dbReference type="InterPro" id="IPR045130">
    <property type="entry name" value="OFUT2-like"/>
</dbReference>
<accession>A0A8K0K9P2</accession>
<dbReference type="EC" id="2.4.1.221" evidence="3"/>
<evidence type="ECO:0000256" key="3">
    <source>
        <dbReference type="ARBA" id="ARBA00012196"/>
    </source>
</evidence>
<evidence type="ECO:0000256" key="11">
    <source>
        <dbReference type="ARBA" id="ARBA00047273"/>
    </source>
</evidence>
<dbReference type="AlphaFoldDB" id="A0A8K0K9P2"/>
<dbReference type="InterPro" id="IPR019378">
    <property type="entry name" value="GDP-Fuc_O-FucTrfase"/>
</dbReference>
<comment type="catalytic activity">
    <reaction evidence="12">
        <text>L-seryl-[protein] + GDP-beta-L-fucose = 3-O-(alpha-L-fucosyl)-L-seryl-[protein] + GDP + H(+)</text>
        <dbReference type="Rhea" id="RHEA:63644"/>
        <dbReference type="Rhea" id="RHEA-COMP:9863"/>
        <dbReference type="Rhea" id="RHEA-COMP:17914"/>
        <dbReference type="ChEBI" id="CHEBI:15378"/>
        <dbReference type="ChEBI" id="CHEBI:29999"/>
        <dbReference type="ChEBI" id="CHEBI:57273"/>
        <dbReference type="ChEBI" id="CHEBI:58189"/>
        <dbReference type="ChEBI" id="CHEBI:189632"/>
        <dbReference type="EC" id="2.4.1.221"/>
    </reaction>
    <physiologicalReaction direction="left-to-right" evidence="12">
        <dbReference type="Rhea" id="RHEA:63645"/>
    </physiologicalReaction>
</comment>
<name>A0A8K0K9P2_LADFU</name>
<reference evidence="14" key="2">
    <citation type="submission" date="2017-10" db="EMBL/GenBank/DDBJ databases">
        <title>Ladona fulva Genome sequencing and assembly.</title>
        <authorList>
            <person name="Murali S."/>
            <person name="Richards S."/>
            <person name="Bandaranaike D."/>
            <person name="Bellair M."/>
            <person name="Blankenburg K."/>
            <person name="Chao H."/>
            <person name="Dinh H."/>
            <person name="Doddapaneni H."/>
            <person name="Dugan-Rocha S."/>
            <person name="Elkadiri S."/>
            <person name="Gnanaolivu R."/>
            <person name="Hernandez B."/>
            <person name="Skinner E."/>
            <person name="Javaid M."/>
            <person name="Lee S."/>
            <person name="Li M."/>
            <person name="Ming W."/>
            <person name="Munidasa M."/>
            <person name="Muniz J."/>
            <person name="Nguyen L."/>
            <person name="Hughes D."/>
            <person name="Osuji N."/>
            <person name="Pu L.-L."/>
            <person name="Puazo M."/>
            <person name="Qu C."/>
            <person name="Quiroz J."/>
            <person name="Raj R."/>
            <person name="Weissenberger G."/>
            <person name="Xin Y."/>
            <person name="Zou X."/>
            <person name="Han Y."/>
            <person name="Worley K."/>
            <person name="Muzny D."/>
            <person name="Gibbs R."/>
        </authorList>
    </citation>
    <scope>NUCLEOTIDE SEQUENCE</scope>
    <source>
        <strain evidence="14">Sampled in the wild</strain>
    </source>
</reference>
<comment type="catalytic activity">
    <reaction evidence="11">
        <text>L-threonyl-[protein] + GDP-beta-L-fucose = 3-O-(alpha-L-fucosyl)-L-threonyl-[protein] + GDP + H(+)</text>
        <dbReference type="Rhea" id="RHEA:70491"/>
        <dbReference type="Rhea" id="RHEA-COMP:11060"/>
        <dbReference type="Rhea" id="RHEA-COMP:17915"/>
        <dbReference type="ChEBI" id="CHEBI:15378"/>
        <dbReference type="ChEBI" id="CHEBI:30013"/>
        <dbReference type="ChEBI" id="CHEBI:57273"/>
        <dbReference type="ChEBI" id="CHEBI:58189"/>
        <dbReference type="ChEBI" id="CHEBI:189631"/>
        <dbReference type="EC" id="2.4.1.221"/>
    </reaction>
    <physiologicalReaction direction="left-to-right" evidence="11">
        <dbReference type="Rhea" id="RHEA:70492"/>
    </physiologicalReaction>
</comment>
<reference evidence="14" key="1">
    <citation type="submission" date="2013-04" db="EMBL/GenBank/DDBJ databases">
        <authorList>
            <person name="Qu J."/>
            <person name="Murali S.C."/>
            <person name="Bandaranaike D."/>
            <person name="Bellair M."/>
            <person name="Blankenburg K."/>
            <person name="Chao H."/>
            <person name="Dinh H."/>
            <person name="Doddapaneni H."/>
            <person name="Downs B."/>
            <person name="Dugan-Rocha S."/>
            <person name="Elkadiri S."/>
            <person name="Gnanaolivu R.D."/>
            <person name="Hernandez B."/>
            <person name="Javaid M."/>
            <person name="Jayaseelan J.C."/>
            <person name="Lee S."/>
            <person name="Li M."/>
            <person name="Ming W."/>
            <person name="Munidasa M."/>
            <person name="Muniz J."/>
            <person name="Nguyen L."/>
            <person name="Ongeri F."/>
            <person name="Osuji N."/>
            <person name="Pu L.-L."/>
            <person name="Puazo M."/>
            <person name="Qu C."/>
            <person name="Quiroz J."/>
            <person name="Raj R."/>
            <person name="Weissenberger G."/>
            <person name="Xin Y."/>
            <person name="Zou X."/>
            <person name="Han Y."/>
            <person name="Richards S."/>
            <person name="Worley K."/>
            <person name="Muzny D."/>
            <person name="Gibbs R."/>
        </authorList>
    </citation>
    <scope>NUCLEOTIDE SEQUENCE</scope>
    <source>
        <strain evidence="14">Sampled in the wild</strain>
    </source>
</reference>
<feature type="signal peptide" evidence="13">
    <location>
        <begin position="1"/>
        <end position="19"/>
    </location>
</feature>
<evidence type="ECO:0000256" key="12">
    <source>
        <dbReference type="ARBA" id="ARBA00048647"/>
    </source>
</evidence>
<feature type="chain" id="PRO_5035436441" description="GDP-fucose protein O-fucosyltransferase 2" evidence="13">
    <location>
        <begin position="20"/>
        <end position="200"/>
    </location>
</feature>
<dbReference type="GO" id="GO:0046922">
    <property type="term" value="F:peptide-O-fucosyltransferase activity"/>
    <property type="evidence" value="ECO:0007669"/>
    <property type="project" value="UniProtKB-EC"/>
</dbReference>
<evidence type="ECO:0000313" key="15">
    <source>
        <dbReference type="Proteomes" id="UP000792457"/>
    </source>
</evidence>
<evidence type="ECO:0000313" key="14">
    <source>
        <dbReference type="EMBL" id="KAG8230144.1"/>
    </source>
</evidence>
<evidence type="ECO:0000256" key="4">
    <source>
        <dbReference type="ARBA" id="ARBA00022679"/>
    </source>
</evidence>
<evidence type="ECO:0000256" key="5">
    <source>
        <dbReference type="ARBA" id="ARBA00022824"/>
    </source>
</evidence>
<proteinExistence type="inferred from homology"/>
<dbReference type="Proteomes" id="UP000792457">
    <property type="component" value="Unassembled WGS sequence"/>
</dbReference>
<dbReference type="PANTHER" id="PTHR13398:SF0">
    <property type="entry name" value="GDP-FUCOSE PROTEIN O-FUCOSYLTRANSFERASE 2"/>
    <property type="match status" value="1"/>
</dbReference>